<dbReference type="EMBL" id="JASWJB010000116">
    <property type="protein sequence ID" value="KAK2596249.1"/>
    <property type="molecule type" value="Genomic_DNA"/>
</dbReference>
<reference evidence="3" key="1">
    <citation type="submission" date="2023-06" db="EMBL/GenBank/DDBJ databases">
        <title>Conoideocrella luteorostrata (Hypocreales: Clavicipitaceae), a potential biocontrol fungus for elongate hemlock scale in United States Christmas tree production areas.</title>
        <authorList>
            <person name="Barrett H."/>
            <person name="Lovett B."/>
            <person name="Macias A.M."/>
            <person name="Stajich J.E."/>
            <person name="Kasson M.T."/>
        </authorList>
    </citation>
    <scope>NUCLEOTIDE SEQUENCE</scope>
    <source>
        <strain evidence="3">ARSEF 14590</strain>
    </source>
</reference>
<evidence type="ECO:0000313" key="4">
    <source>
        <dbReference type="Proteomes" id="UP001251528"/>
    </source>
</evidence>
<dbReference type="InterPro" id="IPR006680">
    <property type="entry name" value="Amidohydro-rel"/>
</dbReference>
<gene>
    <name evidence="3" type="ORF">QQS21_006341</name>
</gene>
<proteinExistence type="predicted"/>
<dbReference type="Gene3D" id="1.20.58.520">
    <property type="entry name" value="Amidohydrolase"/>
    <property type="match status" value="1"/>
</dbReference>
<dbReference type="Pfam" id="PF01979">
    <property type="entry name" value="Amidohydro_1"/>
    <property type="match status" value="1"/>
</dbReference>
<feature type="signal peptide" evidence="1">
    <location>
        <begin position="1"/>
        <end position="18"/>
    </location>
</feature>
<feature type="domain" description="Amidohydrolase-related" evidence="2">
    <location>
        <begin position="100"/>
        <end position="399"/>
    </location>
</feature>
<dbReference type="InterPro" id="IPR011059">
    <property type="entry name" value="Metal-dep_hydrolase_composite"/>
</dbReference>
<dbReference type="SUPFAM" id="SSF51338">
    <property type="entry name" value="Composite domain of metallo-dependent hydrolases"/>
    <property type="match status" value="2"/>
</dbReference>
<name>A0AAJ0CMT1_9HYPO</name>
<dbReference type="PANTHER" id="PTHR43135">
    <property type="entry name" value="ALPHA-D-RIBOSE 1-METHYLPHOSPHONATE 5-TRIPHOSPHATE DIPHOSPHATASE"/>
    <property type="match status" value="1"/>
</dbReference>
<protein>
    <recommendedName>
        <fullName evidence="2">Amidohydrolase-related domain-containing protein</fullName>
    </recommendedName>
</protein>
<dbReference type="PANTHER" id="PTHR43135:SF3">
    <property type="entry name" value="ALPHA-D-RIBOSE 1-METHYLPHOSPHONATE 5-TRIPHOSPHATE DIPHOSPHATASE"/>
    <property type="match status" value="1"/>
</dbReference>
<keyword evidence="1" id="KW-0732">Signal</keyword>
<dbReference type="InterPro" id="IPR032466">
    <property type="entry name" value="Metal_Hydrolase"/>
</dbReference>
<dbReference type="GO" id="GO:0016810">
    <property type="term" value="F:hydrolase activity, acting on carbon-nitrogen (but not peptide) bonds"/>
    <property type="evidence" value="ECO:0007669"/>
    <property type="project" value="InterPro"/>
</dbReference>
<feature type="chain" id="PRO_5042475052" description="Amidohydrolase-related domain-containing protein" evidence="1">
    <location>
        <begin position="19"/>
        <end position="407"/>
    </location>
</feature>
<keyword evidence="4" id="KW-1185">Reference proteome</keyword>
<dbReference type="Gene3D" id="3.40.50.10910">
    <property type="entry name" value="Amidohydrolase"/>
    <property type="match status" value="1"/>
</dbReference>
<comment type="caution">
    <text evidence="3">The sequence shown here is derived from an EMBL/GenBank/DDBJ whole genome shotgun (WGS) entry which is preliminary data.</text>
</comment>
<dbReference type="Gene3D" id="3.30.110.90">
    <property type="entry name" value="Amidohydrolase"/>
    <property type="match status" value="1"/>
</dbReference>
<dbReference type="InterPro" id="IPR051781">
    <property type="entry name" value="Metallo-dep_Hydrolase"/>
</dbReference>
<organism evidence="3 4">
    <name type="scientific">Conoideocrella luteorostrata</name>
    <dbReference type="NCBI Taxonomy" id="1105319"/>
    <lineage>
        <taxon>Eukaryota</taxon>
        <taxon>Fungi</taxon>
        <taxon>Dikarya</taxon>
        <taxon>Ascomycota</taxon>
        <taxon>Pezizomycotina</taxon>
        <taxon>Sordariomycetes</taxon>
        <taxon>Hypocreomycetidae</taxon>
        <taxon>Hypocreales</taxon>
        <taxon>Clavicipitaceae</taxon>
        <taxon>Conoideocrella</taxon>
    </lineage>
</organism>
<evidence type="ECO:0000259" key="2">
    <source>
        <dbReference type="Pfam" id="PF01979"/>
    </source>
</evidence>
<evidence type="ECO:0000256" key="1">
    <source>
        <dbReference type="SAM" id="SignalP"/>
    </source>
</evidence>
<dbReference type="Proteomes" id="UP001251528">
    <property type="component" value="Unassembled WGS sequence"/>
</dbReference>
<sequence length="407" mass="43812">MLIHYLFHLAAFSSLSAACVLPFPRAESAALIAKNIEARSSALSRSQPCSVRRTKIAIDNVRVFDGHEISKCPTTVIIDGSKIGDNAEGAQHIDAKGATLIPGLIDAHCHPSNVTHLRDLTRYGVTTAFIMACYEPQLCKSLQGHPGLVDVLRSSAPAAAPNSLHGNLTTMVDRSLLLYNNSQIAPWMERQLAGEPDYIKLIGETPGLSQESLSCLTELAHQNDKKVAVHAASLSAYAQAVNAGVDHIQHVPLDQKVYTDILRAMCRKRQTSTPTLTMMRATAQNVPHANFQAAADSAYLIHKEGIPVLAGTDANLQPGIPAKVPFGSSLHDELENLVQVGLSNLEALRAATVLPALHYGLHDRGSISPGMRADLVLVDGNPLDDIKATRNIKRVWAAGVEYSENTM</sequence>
<evidence type="ECO:0000313" key="3">
    <source>
        <dbReference type="EMBL" id="KAK2596249.1"/>
    </source>
</evidence>
<dbReference type="AlphaFoldDB" id="A0AAJ0CMT1"/>
<accession>A0AAJ0CMT1</accession>
<dbReference type="SUPFAM" id="SSF51556">
    <property type="entry name" value="Metallo-dependent hydrolases"/>
    <property type="match status" value="1"/>
</dbReference>
<dbReference type="Gene3D" id="2.30.40.10">
    <property type="entry name" value="Urease, subunit C, domain 1"/>
    <property type="match status" value="1"/>
</dbReference>